<dbReference type="EMBL" id="JAUEPU010000021">
    <property type="protein sequence ID" value="KAK0494237.1"/>
    <property type="molecule type" value="Genomic_DNA"/>
</dbReference>
<reference evidence="5" key="1">
    <citation type="submission" date="2023-06" db="EMBL/GenBank/DDBJ databases">
        <authorList>
            <consortium name="Lawrence Berkeley National Laboratory"/>
            <person name="Ahrendt S."/>
            <person name="Sahu N."/>
            <person name="Indic B."/>
            <person name="Wong-Bajracharya J."/>
            <person name="Merenyi Z."/>
            <person name="Ke H.-M."/>
            <person name="Monk M."/>
            <person name="Kocsube S."/>
            <person name="Drula E."/>
            <person name="Lipzen A."/>
            <person name="Balint B."/>
            <person name="Henrissat B."/>
            <person name="Andreopoulos B."/>
            <person name="Martin F.M."/>
            <person name="Harder C.B."/>
            <person name="Rigling D."/>
            <person name="Ford K.L."/>
            <person name="Foster G.D."/>
            <person name="Pangilinan J."/>
            <person name="Papanicolaou A."/>
            <person name="Barry K."/>
            <person name="LaButti K."/>
            <person name="Viragh M."/>
            <person name="Koriabine M."/>
            <person name="Yan M."/>
            <person name="Riley R."/>
            <person name="Champramary S."/>
            <person name="Plett K.L."/>
            <person name="Tsai I.J."/>
            <person name="Slot J."/>
            <person name="Sipos G."/>
            <person name="Plett J."/>
            <person name="Nagy L.G."/>
            <person name="Grigoriev I.V."/>
        </authorList>
    </citation>
    <scope>NUCLEOTIDE SEQUENCE</scope>
    <source>
        <strain evidence="5">HWK02</strain>
    </source>
</reference>
<dbReference type="SUPFAM" id="SSF56219">
    <property type="entry name" value="DNase I-like"/>
    <property type="match status" value="1"/>
</dbReference>
<dbReference type="GO" id="GO:0046872">
    <property type="term" value="F:metal ion binding"/>
    <property type="evidence" value="ECO:0007669"/>
    <property type="project" value="UniProtKB-KW"/>
</dbReference>
<protein>
    <recommendedName>
        <fullName evidence="7">DNase I-like protein</fullName>
    </recommendedName>
</protein>
<organism evidence="5 6">
    <name type="scientific">Armillaria luteobubalina</name>
    <dbReference type="NCBI Taxonomy" id="153913"/>
    <lineage>
        <taxon>Eukaryota</taxon>
        <taxon>Fungi</taxon>
        <taxon>Dikarya</taxon>
        <taxon>Basidiomycota</taxon>
        <taxon>Agaricomycotina</taxon>
        <taxon>Agaricomycetes</taxon>
        <taxon>Agaricomycetidae</taxon>
        <taxon>Agaricales</taxon>
        <taxon>Marasmiineae</taxon>
        <taxon>Physalacriaceae</taxon>
        <taxon>Armillaria</taxon>
    </lineage>
</organism>
<feature type="non-terminal residue" evidence="5">
    <location>
        <position position="343"/>
    </location>
</feature>
<comment type="caution">
    <text evidence="5">The sequence shown here is derived from an EMBL/GenBank/DDBJ whole genome shotgun (WGS) entry which is preliminary data.</text>
</comment>
<evidence type="ECO:0000313" key="5">
    <source>
        <dbReference type="EMBL" id="KAK0494237.1"/>
    </source>
</evidence>
<keyword evidence="6" id="KW-1185">Reference proteome</keyword>
<proteinExistence type="predicted"/>
<evidence type="ECO:0000313" key="6">
    <source>
        <dbReference type="Proteomes" id="UP001175228"/>
    </source>
</evidence>
<evidence type="ECO:0000256" key="3">
    <source>
        <dbReference type="ARBA" id="ARBA00022801"/>
    </source>
</evidence>
<sequence>ILVSCLNINGYSSAGSGDGVHNSKWGHINQLLHTSRTGILIVSEAHLTEQRCEEIEKLFARRMKVIFTANPDNPMGKGGIAIVLNKQLTNWHNIQTKEIVSGQAILLRTRWHDDKDITILGVYAPNVSSSDSRESTDFFLSLYNFFHQHPEWRPDYLGGDLNFVEDAIDRIPMHSDNIEVCSTFDNLKELLGLCDGWRNTFPDKLDYTYCCNRVTRDPDTNVTSTRVFQSCIDRIYVTDKLLDQARQWKIQPVGITGVDHDMVSVQIAHEDAPLIGKGRWACPDYILKDERLALQIKDLGIATQEEIDRIKNIGRTSESNPQRAYHKFITKAMDLTKERERTI</sequence>
<keyword evidence="3" id="KW-0378">Hydrolase</keyword>
<dbReference type="GO" id="GO:0006284">
    <property type="term" value="P:base-excision repair"/>
    <property type="evidence" value="ECO:0007669"/>
    <property type="project" value="TreeGrafter"/>
</dbReference>
<evidence type="ECO:0008006" key="7">
    <source>
        <dbReference type="Google" id="ProtNLM"/>
    </source>
</evidence>
<keyword evidence="4" id="KW-0460">Magnesium</keyword>
<name>A0AA39Q0Z0_9AGAR</name>
<dbReference type="PANTHER" id="PTHR22748:SF26">
    <property type="entry name" value="ENDONUCLEASE_EXONUCLEASE_PHOSPHATASE DOMAIN-CONTAINING PROTEIN"/>
    <property type="match status" value="1"/>
</dbReference>
<evidence type="ECO:0000256" key="4">
    <source>
        <dbReference type="ARBA" id="ARBA00022842"/>
    </source>
</evidence>
<feature type="non-terminal residue" evidence="5">
    <location>
        <position position="1"/>
    </location>
</feature>
<dbReference type="GO" id="GO:0003906">
    <property type="term" value="F:DNA-(apurinic or apyrimidinic site) endonuclease activity"/>
    <property type="evidence" value="ECO:0007669"/>
    <property type="project" value="TreeGrafter"/>
</dbReference>
<dbReference type="Gene3D" id="3.60.10.10">
    <property type="entry name" value="Endonuclease/exonuclease/phosphatase"/>
    <property type="match status" value="1"/>
</dbReference>
<dbReference type="InterPro" id="IPR004808">
    <property type="entry name" value="AP_endonuc_1"/>
</dbReference>
<evidence type="ECO:0000256" key="2">
    <source>
        <dbReference type="ARBA" id="ARBA00022723"/>
    </source>
</evidence>
<dbReference type="GO" id="GO:0005634">
    <property type="term" value="C:nucleus"/>
    <property type="evidence" value="ECO:0007669"/>
    <property type="project" value="TreeGrafter"/>
</dbReference>
<gene>
    <name evidence="5" type="ORF">EDD18DRAFT_1021534</name>
</gene>
<dbReference type="Proteomes" id="UP001175228">
    <property type="component" value="Unassembled WGS sequence"/>
</dbReference>
<dbReference type="InterPro" id="IPR036691">
    <property type="entry name" value="Endo/exonu/phosph_ase_sf"/>
</dbReference>
<dbReference type="PANTHER" id="PTHR22748">
    <property type="entry name" value="AP ENDONUCLEASE"/>
    <property type="match status" value="1"/>
</dbReference>
<dbReference type="GO" id="GO:0008311">
    <property type="term" value="F:double-stranded DNA 3'-5' DNA exonuclease activity"/>
    <property type="evidence" value="ECO:0007669"/>
    <property type="project" value="TreeGrafter"/>
</dbReference>
<accession>A0AA39Q0Z0</accession>
<dbReference type="AlphaFoldDB" id="A0AA39Q0Z0"/>
<comment type="cofactor">
    <cofactor evidence="1">
        <name>Mg(2+)</name>
        <dbReference type="ChEBI" id="CHEBI:18420"/>
    </cofactor>
</comment>
<dbReference type="GO" id="GO:0008081">
    <property type="term" value="F:phosphoric diester hydrolase activity"/>
    <property type="evidence" value="ECO:0007669"/>
    <property type="project" value="TreeGrafter"/>
</dbReference>
<keyword evidence="2" id="KW-0479">Metal-binding</keyword>
<evidence type="ECO:0000256" key="1">
    <source>
        <dbReference type="ARBA" id="ARBA00001946"/>
    </source>
</evidence>